<comment type="caution">
    <text evidence="2">The sequence shown here is derived from an EMBL/GenBank/DDBJ whole genome shotgun (WGS) entry which is preliminary data.</text>
</comment>
<sequence>ERLMPRKACGKCQKVKEKADFSTNEFGAKSGLSFCCERTEMLKGAGEKWCTTCDQWAEMVSRVAGVESERARVFVRTSKCDRCAGPPARRKSRKESQGWQQNVRDKFKIHGAECCEFAKTEADITANQYATKGAGEKLCK</sequence>
<reference evidence="2" key="1">
    <citation type="submission" date="2023-10" db="EMBL/GenBank/DDBJ databases">
        <authorList>
            <person name="Chen Y."/>
            <person name="Shah S."/>
            <person name="Dougan E. K."/>
            <person name="Thang M."/>
            <person name="Chan C."/>
        </authorList>
    </citation>
    <scope>NUCLEOTIDE SEQUENCE [LARGE SCALE GENOMIC DNA]</scope>
</reference>
<evidence type="ECO:0000256" key="1">
    <source>
        <dbReference type="SAM" id="MobiDB-lite"/>
    </source>
</evidence>
<gene>
    <name evidence="2" type="ORF">PCOR1329_LOCUS45874</name>
</gene>
<organism evidence="2 3">
    <name type="scientific">Prorocentrum cordatum</name>
    <dbReference type="NCBI Taxonomy" id="2364126"/>
    <lineage>
        <taxon>Eukaryota</taxon>
        <taxon>Sar</taxon>
        <taxon>Alveolata</taxon>
        <taxon>Dinophyceae</taxon>
        <taxon>Prorocentrales</taxon>
        <taxon>Prorocentraceae</taxon>
        <taxon>Prorocentrum</taxon>
    </lineage>
</organism>
<protein>
    <recommendedName>
        <fullName evidence="4">Stc1 domain-containing protein</fullName>
    </recommendedName>
</protein>
<accession>A0ABN9U8G2</accession>
<feature type="region of interest" description="Disordered" evidence="1">
    <location>
        <begin position="83"/>
        <end position="102"/>
    </location>
</feature>
<evidence type="ECO:0000313" key="2">
    <source>
        <dbReference type="EMBL" id="CAK0855028.1"/>
    </source>
</evidence>
<dbReference type="Proteomes" id="UP001189429">
    <property type="component" value="Unassembled WGS sequence"/>
</dbReference>
<feature type="non-terminal residue" evidence="2">
    <location>
        <position position="140"/>
    </location>
</feature>
<proteinExistence type="predicted"/>
<evidence type="ECO:0008006" key="4">
    <source>
        <dbReference type="Google" id="ProtNLM"/>
    </source>
</evidence>
<name>A0ABN9U8G2_9DINO</name>
<feature type="non-terminal residue" evidence="2">
    <location>
        <position position="1"/>
    </location>
</feature>
<evidence type="ECO:0000313" key="3">
    <source>
        <dbReference type="Proteomes" id="UP001189429"/>
    </source>
</evidence>
<dbReference type="EMBL" id="CAUYUJ010015511">
    <property type="protein sequence ID" value="CAK0855028.1"/>
    <property type="molecule type" value="Genomic_DNA"/>
</dbReference>
<keyword evidence="3" id="KW-1185">Reference proteome</keyword>